<dbReference type="PANTHER" id="PTHR24320:SF152">
    <property type="entry name" value="SHORT-CHAIN DEHYDROGENASE_REDUCTASE FAMILY PROTEIN"/>
    <property type="match status" value="1"/>
</dbReference>
<evidence type="ECO:0000256" key="1">
    <source>
        <dbReference type="ARBA" id="ARBA00006484"/>
    </source>
</evidence>
<dbReference type="Gene3D" id="3.40.50.720">
    <property type="entry name" value="NAD(P)-binding Rossmann-like Domain"/>
    <property type="match status" value="1"/>
</dbReference>
<sequence>MGYQATLAVARQCPQSLIVIASRTDPHDAATTINRMLKQDNVKYMALDLGFLANVRKFVKKWKEEVHLPIRALVLNAAIQFPRDIKYSTDGMEMSFAVNHVGHALLTHLLLGEMDRKARIVVVASSVSGYSSQSSHATLPPLIIRAPISTQSHAATNQKKCEPQSDPFGSQVHDPAQNWGLKPHYTTASEAAFPSRASLEAFSGQDRYATSKLANVLWTKALARHMGWCPSHASKTVVALDPGLMPGTGMLRNASPVFAWLVVHVAPYLVWLLRLVMHPNVQTPRDSGESLAWLATSEEVAMMGCSGAYFEQRGVREVGAAARVEATQEELWEWTVERIAETPEQRQTFEKLA</sequence>
<keyword evidence="3" id="KW-0472">Membrane</keyword>
<keyword evidence="2" id="KW-0560">Oxidoreductase</keyword>
<proteinExistence type="inferred from homology"/>
<keyword evidence="3" id="KW-1133">Transmembrane helix</keyword>
<organism evidence="4 5">
    <name type="scientific">Corynespora cassiicola Philippines</name>
    <dbReference type="NCBI Taxonomy" id="1448308"/>
    <lineage>
        <taxon>Eukaryota</taxon>
        <taxon>Fungi</taxon>
        <taxon>Dikarya</taxon>
        <taxon>Ascomycota</taxon>
        <taxon>Pezizomycotina</taxon>
        <taxon>Dothideomycetes</taxon>
        <taxon>Pleosporomycetidae</taxon>
        <taxon>Pleosporales</taxon>
        <taxon>Corynesporascaceae</taxon>
        <taxon>Corynespora</taxon>
    </lineage>
</organism>
<dbReference type="OrthoDB" id="542013at2759"/>
<protein>
    <submittedName>
        <fullName evidence="4">NAD(P)-binding protein</fullName>
    </submittedName>
</protein>
<dbReference type="Pfam" id="PF00106">
    <property type="entry name" value="adh_short"/>
    <property type="match status" value="1"/>
</dbReference>
<evidence type="ECO:0000256" key="3">
    <source>
        <dbReference type="SAM" id="Phobius"/>
    </source>
</evidence>
<gene>
    <name evidence="4" type="ORF">BS50DRAFT_577468</name>
</gene>
<dbReference type="InterPro" id="IPR002347">
    <property type="entry name" value="SDR_fam"/>
</dbReference>
<dbReference type="AlphaFoldDB" id="A0A2T2NB17"/>
<dbReference type="STRING" id="1448308.A0A2T2NB17"/>
<accession>A0A2T2NB17</accession>
<dbReference type="InterPro" id="IPR036291">
    <property type="entry name" value="NAD(P)-bd_dom_sf"/>
</dbReference>
<evidence type="ECO:0000313" key="5">
    <source>
        <dbReference type="Proteomes" id="UP000240883"/>
    </source>
</evidence>
<evidence type="ECO:0000313" key="4">
    <source>
        <dbReference type="EMBL" id="PSN62560.1"/>
    </source>
</evidence>
<reference evidence="4 5" key="1">
    <citation type="journal article" date="2018" name="Front. Microbiol.">
        <title>Genome-Wide Analysis of Corynespora cassiicola Leaf Fall Disease Putative Effectors.</title>
        <authorList>
            <person name="Lopez D."/>
            <person name="Ribeiro S."/>
            <person name="Label P."/>
            <person name="Fumanal B."/>
            <person name="Venisse J.S."/>
            <person name="Kohler A."/>
            <person name="de Oliveira R.R."/>
            <person name="Labutti K."/>
            <person name="Lipzen A."/>
            <person name="Lail K."/>
            <person name="Bauer D."/>
            <person name="Ohm R.A."/>
            <person name="Barry K.W."/>
            <person name="Spatafora J."/>
            <person name="Grigoriev I.V."/>
            <person name="Martin F.M."/>
            <person name="Pujade-Renaud V."/>
        </authorList>
    </citation>
    <scope>NUCLEOTIDE SEQUENCE [LARGE SCALE GENOMIC DNA]</scope>
    <source>
        <strain evidence="4 5">Philippines</strain>
    </source>
</reference>
<evidence type="ECO:0000256" key="2">
    <source>
        <dbReference type="ARBA" id="ARBA00023002"/>
    </source>
</evidence>
<name>A0A2T2NB17_CORCC</name>
<comment type="similarity">
    <text evidence="1">Belongs to the short-chain dehydrogenases/reductases (SDR) family.</text>
</comment>
<dbReference type="PANTHER" id="PTHR24320">
    <property type="entry name" value="RETINOL DEHYDROGENASE"/>
    <property type="match status" value="1"/>
</dbReference>
<keyword evidence="5" id="KW-1185">Reference proteome</keyword>
<feature type="transmembrane region" description="Helical" evidence="3">
    <location>
        <begin position="257"/>
        <end position="277"/>
    </location>
</feature>
<dbReference type="SUPFAM" id="SSF51735">
    <property type="entry name" value="NAD(P)-binding Rossmann-fold domains"/>
    <property type="match status" value="1"/>
</dbReference>
<dbReference type="Proteomes" id="UP000240883">
    <property type="component" value="Unassembled WGS sequence"/>
</dbReference>
<keyword evidence="3" id="KW-0812">Transmembrane</keyword>
<dbReference type="EMBL" id="KZ678141">
    <property type="protein sequence ID" value="PSN62560.1"/>
    <property type="molecule type" value="Genomic_DNA"/>
</dbReference>
<dbReference type="GO" id="GO:0016491">
    <property type="term" value="F:oxidoreductase activity"/>
    <property type="evidence" value="ECO:0007669"/>
    <property type="project" value="UniProtKB-KW"/>
</dbReference>